<dbReference type="InterPro" id="IPR005096">
    <property type="entry name" value="DUF276"/>
</dbReference>
<evidence type="ECO:0000313" key="1">
    <source>
        <dbReference type="EMBL" id="ACN93402.1"/>
    </source>
</evidence>
<gene>
    <name evidence="1" type="ORF">BSV1_R08</name>
</gene>
<evidence type="ECO:0000313" key="2">
    <source>
        <dbReference type="Proteomes" id="UP000006166"/>
    </source>
</evidence>
<dbReference type="Proteomes" id="UP000006166">
    <property type="component" value="Plasmid SV1_cp32-4"/>
</dbReference>
<reference evidence="1 2" key="1">
    <citation type="journal article" date="2011" name="J. Bacteriol.">
        <title>Whole genome sequence of an unusual Borrelia burgdorferi sensu lato isolate.</title>
        <authorList>
            <person name="Casjens S.R."/>
            <person name="Fraser-Liggett C.M."/>
            <person name="Mongodin E.F."/>
            <person name="Qiu W.G."/>
            <person name="Dunn J.J."/>
            <person name="Luft B.J."/>
            <person name="Schutzer S.E."/>
        </authorList>
    </citation>
    <scope>NUCLEOTIDE SEQUENCE [LARGE SCALE GENOMIC DNA]</scope>
    <source>
        <strain evidence="1 2">SV1</strain>
    </source>
</reference>
<dbReference type="RefSeq" id="WP_012672887.1">
    <property type="nucleotide sequence ID" value="NC_012260.1"/>
</dbReference>
<protein>
    <submittedName>
        <fullName evidence="1">Uncharacterized protein</fullName>
    </submittedName>
</protein>
<proteinExistence type="predicted"/>
<accession>A0A806CKX1</accession>
<keyword evidence="2" id="KW-1185">Reference proteome</keyword>
<organism evidence="1 2">
    <name type="scientific">Borreliella finlandensis</name>
    <dbReference type="NCBI Taxonomy" id="498741"/>
    <lineage>
        <taxon>Bacteria</taxon>
        <taxon>Pseudomonadati</taxon>
        <taxon>Spirochaetota</taxon>
        <taxon>Spirochaetia</taxon>
        <taxon>Spirochaetales</taxon>
        <taxon>Borreliaceae</taxon>
        <taxon>Borreliella</taxon>
    </lineage>
</organism>
<dbReference type="AlphaFoldDB" id="A0A806CKX1"/>
<dbReference type="Pfam" id="PF03434">
    <property type="entry name" value="DUF276"/>
    <property type="match status" value="1"/>
</dbReference>
<name>A0A806CKX1_9SPIR</name>
<dbReference type="EMBL" id="CP001520">
    <property type="protein sequence ID" value="ACN93402.1"/>
    <property type="molecule type" value="Genomic_DNA"/>
</dbReference>
<sequence length="112" mass="12767">MSIVFDSDFGILKRRIKNMAKSKRDYLHVNYAINIDNNNSPIYNIITSSLALIEEEVINKLNLFFSKMRPGGAYWTAIEEHISSKNTTYSAVKSQLNLPYLILVGLSTVHQD</sequence>
<keyword evidence="1" id="KW-0614">Plasmid</keyword>
<geneLocation type="plasmid" evidence="1 2">
    <name>SV1_cp32-4</name>
</geneLocation>